<evidence type="ECO:0000313" key="3">
    <source>
        <dbReference type="Proteomes" id="UP000299102"/>
    </source>
</evidence>
<dbReference type="EMBL" id="BGZK01000825">
    <property type="protein sequence ID" value="GBP61885.1"/>
    <property type="molecule type" value="Genomic_DNA"/>
</dbReference>
<accession>A0A4C1XI77</accession>
<comment type="caution">
    <text evidence="2">The sequence shown here is derived from an EMBL/GenBank/DDBJ whole genome shotgun (WGS) entry which is preliminary data.</text>
</comment>
<reference evidence="2 3" key="1">
    <citation type="journal article" date="2019" name="Commun. Biol.">
        <title>The bagworm genome reveals a unique fibroin gene that provides high tensile strength.</title>
        <authorList>
            <person name="Kono N."/>
            <person name="Nakamura H."/>
            <person name="Ohtoshi R."/>
            <person name="Tomita M."/>
            <person name="Numata K."/>
            <person name="Arakawa K."/>
        </authorList>
    </citation>
    <scope>NUCLEOTIDE SEQUENCE [LARGE SCALE GENOMIC DNA]</scope>
</reference>
<organism evidence="2 3">
    <name type="scientific">Eumeta variegata</name>
    <name type="common">Bagworm moth</name>
    <name type="synonym">Eumeta japonica</name>
    <dbReference type="NCBI Taxonomy" id="151549"/>
    <lineage>
        <taxon>Eukaryota</taxon>
        <taxon>Metazoa</taxon>
        <taxon>Ecdysozoa</taxon>
        <taxon>Arthropoda</taxon>
        <taxon>Hexapoda</taxon>
        <taxon>Insecta</taxon>
        <taxon>Pterygota</taxon>
        <taxon>Neoptera</taxon>
        <taxon>Endopterygota</taxon>
        <taxon>Lepidoptera</taxon>
        <taxon>Glossata</taxon>
        <taxon>Ditrysia</taxon>
        <taxon>Tineoidea</taxon>
        <taxon>Psychidae</taxon>
        <taxon>Oiketicinae</taxon>
        <taxon>Eumeta</taxon>
    </lineage>
</organism>
<feature type="compositionally biased region" description="Basic and acidic residues" evidence="1">
    <location>
        <begin position="91"/>
        <end position="102"/>
    </location>
</feature>
<name>A0A4C1XI77_EUMVA</name>
<sequence>MATPNPRGITSALPAFLEGIGFLIGKGVDPQQLLKGNRILDTGGVGDRNSDSLNEKQQRERYFTSVFWESEGINCGLARRLRRLITGEFSPADRSDRSDVRIDTLPPPTLDANGRNDNRCDSFAFADGRRSFVKGSLHNKV</sequence>
<dbReference type="AlphaFoldDB" id="A0A4C1XI77"/>
<protein>
    <submittedName>
        <fullName evidence="2">Uncharacterized protein</fullName>
    </submittedName>
</protein>
<evidence type="ECO:0000256" key="1">
    <source>
        <dbReference type="SAM" id="MobiDB-lite"/>
    </source>
</evidence>
<gene>
    <name evidence="2" type="ORF">EVAR_97974_1</name>
</gene>
<evidence type="ECO:0000313" key="2">
    <source>
        <dbReference type="EMBL" id="GBP61885.1"/>
    </source>
</evidence>
<keyword evidence="3" id="KW-1185">Reference proteome</keyword>
<dbReference type="Proteomes" id="UP000299102">
    <property type="component" value="Unassembled WGS sequence"/>
</dbReference>
<feature type="region of interest" description="Disordered" evidence="1">
    <location>
        <begin position="90"/>
        <end position="116"/>
    </location>
</feature>
<proteinExistence type="predicted"/>